<dbReference type="RefSeq" id="XP_056491855.1">
    <property type="nucleotide sequence ID" value="XM_056629121.1"/>
</dbReference>
<gene>
    <name evidence="1" type="ORF">N7509_004484</name>
</gene>
<proteinExistence type="predicted"/>
<dbReference type="OrthoDB" id="4491390at2759"/>
<accession>A0A9W9W700</accession>
<sequence length="171" mass="19028">MRFRIASTSSFQPSTRHRRWKVRYYNPPTPKVQPDKDRGIPSVQIIYEPSEVWSDHVIPLVLDKFSVKLVDTAIDGGMFATIPRIISNSQEGSPVYALCDAIASAYLAGTRGTAAAIANRARAYGTALRTVNLALDDPVQYKNDSTLLAVWMFVVYEVRINFCLGTTEGKN</sequence>
<reference evidence="1" key="2">
    <citation type="journal article" date="2023" name="IMA Fungus">
        <title>Comparative genomic study of the Penicillium genus elucidates a diverse pangenome and 15 lateral gene transfer events.</title>
        <authorList>
            <person name="Petersen C."/>
            <person name="Sorensen T."/>
            <person name="Nielsen M.R."/>
            <person name="Sondergaard T.E."/>
            <person name="Sorensen J.L."/>
            <person name="Fitzpatrick D.A."/>
            <person name="Frisvad J.C."/>
            <person name="Nielsen K.L."/>
        </authorList>
    </citation>
    <scope>NUCLEOTIDE SEQUENCE</scope>
    <source>
        <strain evidence="1">IBT 29677</strain>
    </source>
</reference>
<dbReference type="Proteomes" id="UP001147747">
    <property type="component" value="Unassembled WGS sequence"/>
</dbReference>
<organism evidence="1 2">
    <name type="scientific">Penicillium cosmopolitanum</name>
    <dbReference type="NCBI Taxonomy" id="1131564"/>
    <lineage>
        <taxon>Eukaryota</taxon>
        <taxon>Fungi</taxon>
        <taxon>Dikarya</taxon>
        <taxon>Ascomycota</taxon>
        <taxon>Pezizomycotina</taxon>
        <taxon>Eurotiomycetes</taxon>
        <taxon>Eurotiomycetidae</taxon>
        <taxon>Eurotiales</taxon>
        <taxon>Aspergillaceae</taxon>
        <taxon>Penicillium</taxon>
    </lineage>
</organism>
<evidence type="ECO:0000313" key="1">
    <source>
        <dbReference type="EMBL" id="KAJ5404613.1"/>
    </source>
</evidence>
<dbReference type="EMBL" id="JAPZBU010000005">
    <property type="protein sequence ID" value="KAJ5404613.1"/>
    <property type="molecule type" value="Genomic_DNA"/>
</dbReference>
<name>A0A9W9W700_9EURO</name>
<comment type="caution">
    <text evidence="1">The sequence shown here is derived from an EMBL/GenBank/DDBJ whole genome shotgun (WGS) entry which is preliminary data.</text>
</comment>
<protein>
    <submittedName>
        <fullName evidence="1">Uncharacterized protein</fullName>
    </submittedName>
</protein>
<evidence type="ECO:0000313" key="2">
    <source>
        <dbReference type="Proteomes" id="UP001147747"/>
    </source>
</evidence>
<reference evidence="1" key="1">
    <citation type="submission" date="2022-12" db="EMBL/GenBank/DDBJ databases">
        <authorList>
            <person name="Petersen C."/>
        </authorList>
    </citation>
    <scope>NUCLEOTIDE SEQUENCE</scope>
    <source>
        <strain evidence="1">IBT 29677</strain>
    </source>
</reference>
<dbReference type="GeneID" id="81368101"/>
<dbReference type="AlphaFoldDB" id="A0A9W9W700"/>
<keyword evidence="2" id="KW-1185">Reference proteome</keyword>